<name>A0A4R6NYL0_NOCIG</name>
<accession>A0A4R6NYL0</accession>
<evidence type="ECO:0000313" key="2">
    <source>
        <dbReference type="Proteomes" id="UP000295087"/>
    </source>
</evidence>
<dbReference type="AlphaFoldDB" id="A0A4R6NYL0"/>
<sequence length="127" mass="13668">MTTKKQLRAELARAQAEAADWRIRHDLLAQAFSAVTGSARYVTLPADQFDQLMAEVDQADPAPKLAEAAAKPRTFGVMRRAACGCLVPEHMLHVNGRAECVDFPKCSGNPDVPCDTESGNFPNIGAA</sequence>
<evidence type="ECO:0000313" key="1">
    <source>
        <dbReference type="EMBL" id="TDP29866.1"/>
    </source>
</evidence>
<organism evidence="1 2">
    <name type="scientific">Nocardia ignorata</name>
    <dbReference type="NCBI Taxonomy" id="145285"/>
    <lineage>
        <taxon>Bacteria</taxon>
        <taxon>Bacillati</taxon>
        <taxon>Actinomycetota</taxon>
        <taxon>Actinomycetes</taxon>
        <taxon>Mycobacteriales</taxon>
        <taxon>Nocardiaceae</taxon>
        <taxon>Nocardia</taxon>
    </lineage>
</organism>
<dbReference type="RefSeq" id="WP_067496737.1">
    <property type="nucleotide sequence ID" value="NZ_SNXK01000012.1"/>
</dbReference>
<proteinExistence type="predicted"/>
<comment type="caution">
    <text evidence="1">The sequence shown here is derived from an EMBL/GenBank/DDBJ whole genome shotgun (WGS) entry which is preliminary data.</text>
</comment>
<dbReference type="Proteomes" id="UP000295087">
    <property type="component" value="Unassembled WGS sequence"/>
</dbReference>
<gene>
    <name evidence="1" type="ORF">DFR75_112135</name>
</gene>
<keyword evidence="2" id="KW-1185">Reference proteome</keyword>
<protein>
    <submittedName>
        <fullName evidence="1">Uncharacterized protein</fullName>
    </submittedName>
</protein>
<reference evidence="1 2" key="1">
    <citation type="submission" date="2019-03" db="EMBL/GenBank/DDBJ databases">
        <title>Genomic Encyclopedia of Type Strains, Phase IV (KMG-IV): sequencing the most valuable type-strain genomes for metagenomic binning, comparative biology and taxonomic classification.</title>
        <authorList>
            <person name="Goeker M."/>
        </authorList>
    </citation>
    <scope>NUCLEOTIDE SEQUENCE [LARGE SCALE GENOMIC DNA]</scope>
    <source>
        <strain evidence="1 2">DSM 44496</strain>
    </source>
</reference>
<dbReference type="EMBL" id="SNXK01000012">
    <property type="protein sequence ID" value="TDP29866.1"/>
    <property type="molecule type" value="Genomic_DNA"/>
</dbReference>